<name>A5BEE2_VITVI</name>
<dbReference type="AlphaFoldDB" id="A5BEE2"/>
<reference evidence="1" key="1">
    <citation type="journal article" date="2007" name="PLoS ONE">
        <title>The first genome sequence of an elite grapevine cultivar (Pinot noir Vitis vinifera L.): coping with a highly heterozygous genome.</title>
        <authorList>
            <person name="Velasco R."/>
            <person name="Zharkikh A."/>
            <person name="Troggio M."/>
            <person name="Cartwright D.A."/>
            <person name="Cestaro A."/>
            <person name="Pruss D."/>
            <person name="Pindo M."/>
            <person name="FitzGerald L.M."/>
            <person name="Vezzulli S."/>
            <person name="Reid J."/>
            <person name="Malacarne G."/>
            <person name="Iliev D."/>
            <person name="Coppola G."/>
            <person name="Wardell B."/>
            <person name="Micheletti D."/>
            <person name="Macalma T."/>
            <person name="Facci M."/>
            <person name="Mitchell J.T."/>
            <person name="Perazzolli M."/>
            <person name="Eldredge G."/>
            <person name="Gatto P."/>
            <person name="Oyzerski R."/>
            <person name="Moretto M."/>
            <person name="Gutin N."/>
            <person name="Stefanini M."/>
            <person name="Chen Y."/>
            <person name="Segala C."/>
            <person name="Davenport C."/>
            <person name="Dematte L."/>
            <person name="Mraz A."/>
            <person name="Battilana J."/>
            <person name="Stormo K."/>
            <person name="Costa F."/>
            <person name="Tao Q."/>
            <person name="Si-Ammour A."/>
            <person name="Harkins T."/>
            <person name="Lackey A."/>
            <person name="Perbost C."/>
            <person name="Taillon B."/>
            <person name="Stella A."/>
            <person name="Solovyev V."/>
            <person name="Fawcett J.A."/>
            <person name="Sterck L."/>
            <person name="Vandepoele K."/>
            <person name="Grando S.M."/>
            <person name="Toppo S."/>
            <person name="Moser C."/>
            <person name="Lanchbury J."/>
            <person name="Bogden R."/>
            <person name="Skolnick M."/>
            <person name="Sgaramella V."/>
            <person name="Bhatnagar S.K."/>
            <person name="Fontana P."/>
            <person name="Gutin A."/>
            <person name="Van de Peer Y."/>
            <person name="Salamini F."/>
            <person name="Viola R."/>
        </authorList>
    </citation>
    <scope>NUCLEOTIDE SEQUENCE</scope>
</reference>
<protein>
    <submittedName>
        <fullName evidence="1">Uncharacterized protein</fullName>
    </submittedName>
</protein>
<dbReference type="EMBL" id="AM456543">
    <property type="protein sequence ID" value="CAN61282.1"/>
    <property type="molecule type" value="Genomic_DNA"/>
</dbReference>
<sequence length="127" mass="15272">MDEMDEIWAIYRRNLGQNSRWNINLLLKINFSRWIKNWEQFGRWIAILPLESHLGRWINTGVIWAVRSRCMKEGKYRKKIDDLSPINHRYIVNLLPSETIFSQNRRFISPSRYIADILAIFAEISSF</sequence>
<gene>
    <name evidence="1" type="ORF">VITISV_018009</name>
</gene>
<evidence type="ECO:0000313" key="1">
    <source>
        <dbReference type="EMBL" id="CAN61282.1"/>
    </source>
</evidence>
<proteinExistence type="predicted"/>
<accession>A5BEE2</accession>
<organism evidence="1">
    <name type="scientific">Vitis vinifera</name>
    <name type="common">Grape</name>
    <dbReference type="NCBI Taxonomy" id="29760"/>
    <lineage>
        <taxon>Eukaryota</taxon>
        <taxon>Viridiplantae</taxon>
        <taxon>Streptophyta</taxon>
        <taxon>Embryophyta</taxon>
        <taxon>Tracheophyta</taxon>
        <taxon>Spermatophyta</taxon>
        <taxon>Magnoliopsida</taxon>
        <taxon>eudicotyledons</taxon>
        <taxon>Gunneridae</taxon>
        <taxon>Pentapetalae</taxon>
        <taxon>rosids</taxon>
        <taxon>Vitales</taxon>
        <taxon>Vitaceae</taxon>
        <taxon>Viteae</taxon>
        <taxon>Vitis</taxon>
    </lineage>
</organism>